<evidence type="ECO:0000313" key="2">
    <source>
        <dbReference type="Proteomes" id="UP000269221"/>
    </source>
</evidence>
<evidence type="ECO:0000313" key="1">
    <source>
        <dbReference type="EMBL" id="RMC22361.1"/>
    </source>
</evidence>
<evidence type="ECO:0008006" key="3">
    <source>
        <dbReference type="Google" id="ProtNLM"/>
    </source>
</evidence>
<dbReference type="AlphaFoldDB" id="A0A3M0LB54"/>
<sequence length="153" mass="17057">MMWTLLTVDSKTKPLLQPGWGQEEEFNAISHPIKPKGSDTQHWSHIPARLKSHTEGTCPLYLHLTGNAIIAPPLRDPFSPSRGVLSPAQAPPRKRQLLPRMTHFMDERKAVDVVSVNFGKAFDTASCSILLEKLAGHGLDWCRLGSVNIWLKS</sequence>
<organism evidence="1 2">
    <name type="scientific">Hirundo rustica rustica</name>
    <dbReference type="NCBI Taxonomy" id="333673"/>
    <lineage>
        <taxon>Eukaryota</taxon>
        <taxon>Metazoa</taxon>
        <taxon>Chordata</taxon>
        <taxon>Craniata</taxon>
        <taxon>Vertebrata</taxon>
        <taxon>Euteleostomi</taxon>
        <taxon>Archelosauria</taxon>
        <taxon>Archosauria</taxon>
        <taxon>Dinosauria</taxon>
        <taxon>Saurischia</taxon>
        <taxon>Theropoda</taxon>
        <taxon>Coelurosauria</taxon>
        <taxon>Aves</taxon>
        <taxon>Neognathae</taxon>
        <taxon>Neoaves</taxon>
        <taxon>Telluraves</taxon>
        <taxon>Australaves</taxon>
        <taxon>Passeriformes</taxon>
        <taxon>Sylvioidea</taxon>
        <taxon>Hirundinidae</taxon>
        <taxon>Hirundo</taxon>
    </lineage>
</organism>
<dbReference type="Proteomes" id="UP000269221">
    <property type="component" value="Unassembled WGS sequence"/>
</dbReference>
<dbReference type="OrthoDB" id="10063195at2759"/>
<gene>
    <name evidence="1" type="ORF">DUI87_00673</name>
</gene>
<proteinExistence type="predicted"/>
<dbReference type="EMBL" id="QRBI01000092">
    <property type="protein sequence ID" value="RMC22361.1"/>
    <property type="molecule type" value="Genomic_DNA"/>
</dbReference>
<comment type="caution">
    <text evidence="1">The sequence shown here is derived from an EMBL/GenBank/DDBJ whole genome shotgun (WGS) entry which is preliminary data.</text>
</comment>
<accession>A0A3M0LB54</accession>
<name>A0A3M0LB54_HIRRU</name>
<dbReference type="STRING" id="333673.A0A3M0LB54"/>
<keyword evidence="2" id="KW-1185">Reference proteome</keyword>
<reference evidence="1 2" key="1">
    <citation type="submission" date="2018-07" db="EMBL/GenBank/DDBJ databases">
        <title>A high quality draft genome assembly of the barn swallow (H. rustica rustica).</title>
        <authorList>
            <person name="Formenti G."/>
            <person name="Chiara M."/>
            <person name="Poveda L."/>
            <person name="Francoijs K.-J."/>
            <person name="Bonisoli-Alquati A."/>
            <person name="Canova L."/>
            <person name="Gianfranceschi L."/>
            <person name="Horner D.S."/>
            <person name="Saino N."/>
        </authorList>
    </citation>
    <scope>NUCLEOTIDE SEQUENCE [LARGE SCALE GENOMIC DNA]</scope>
    <source>
        <strain evidence="1">Chelidonia</strain>
        <tissue evidence="1">Blood</tissue>
    </source>
</reference>
<protein>
    <recommendedName>
        <fullName evidence="3">Reverse transcriptase domain-containing protein</fullName>
    </recommendedName>
</protein>